<name>A0A392QVP3_9FABA</name>
<evidence type="ECO:0000313" key="1">
    <source>
        <dbReference type="EMBL" id="MCI27650.1"/>
    </source>
</evidence>
<sequence>MAANNYNTAEMIDWPLPPYGLELMTAIQEYRTQHPTPSYCSSILSRAILRPTFRYNMRG</sequence>
<dbReference type="AlphaFoldDB" id="A0A392QVP3"/>
<accession>A0A392QVP3</accession>
<comment type="caution">
    <text evidence="1">The sequence shown here is derived from an EMBL/GenBank/DDBJ whole genome shotgun (WGS) entry which is preliminary data.</text>
</comment>
<organism evidence="1 2">
    <name type="scientific">Trifolium medium</name>
    <dbReference type="NCBI Taxonomy" id="97028"/>
    <lineage>
        <taxon>Eukaryota</taxon>
        <taxon>Viridiplantae</taxon>
        <taxon>Streptophyta</taxon>
        <taxon>Embryophyta</taxon>
        <taxon>Tracheophyta</taxon>
        <taxon>Spermatophyta</taxon>
        <taxon>Magnoliopsida</taxon>
        <taxon>eudicotyledons</taxon>
        <taxon>Gunneridae</taxon>
        <taxon>Pentapetalae</taxon>
        <taxon>rosids</taxon>
        <taxon>fabids</taxon>
        <taxon>Fabales</taxon>
        <taxon>Fabaceae</taxon>
        <taxon>Papilionoideae</taxon>
        <taxon>50 kb inversion clade</taxon>
        <taxon>NPAAA clade</taxon>
        <taxon>Hologalegina</taxon>
        <taxon>IRL clade</taxon>
        <taxon>Trifolieae</taxon>
        <taxon>Trifolium</taxon>
    </lineage>
</organism>
<protein>
    <submittedName>
        <fullName evidence="1">Uncharacterized protein</fullName>
    </submittedName>
</protein>
<reference evidence="1 2" key="1">
    <citation type="journal article" date="2018" name="Front. Plant Sci.">
        <title>Red Clover (Trifolium pratense) and Zigzag Clover (T. medium) - A Picture of Genomic Similarities and Differences.</title>
        <authorList>
            <person name="Dluhosova J."/>
            <person name="Istvanek J."/>
            <person name="Nedelnik J."/>
            <person name="Repkova J."/>
        </authorList>
    </citation>
    <scope>NUCLEOTIDE SEQUENCE [LARGE SCALE GENOMIC DNA]</scope>
    <source>
        <strain evidence="2">cv. 10/8</strain>
        <tissue evidence="1">Leaf</tissue>
    </source>
</reference>
<dbReference type="Proteomes" id="UP000265520">
    <property type="component" value="Unassembled WGS sequence"/>
</dbReference>
<dbReference type="EMBL" id="LXQA010160636">
    <property type="protein sequence ID" value="MCI27650.1"/>
    <property type="molecule type" value="Genomic_DNA"/>
</dbReference>
<evidence type="ECO:0000313" key="2">
    <source>
        <dbReference type="Proteomes" id="UP000265520"/>
    </source>
</evidence>
<keyword evidence="2" id="KW-1185">Reference proteome</keyword>
<proteinExistence type="predicted"/>